<evidence type="ECO:0000256" key="6">
    <source>
        <dbReference type="ARBA" id="ARBA00023004"/>
    </source>
</evidence>
<dbReference type="Proteomes" id="UP000230052">
    <property type="component" value="Unassembled WGS sequence"/>
</dbReference>
<dbReference type="InterPro" id="IPR006638">
    <property type="entry name" value="Elp3/MiaA/NifB-like_rSAM"/>
</dbReference>
<dbReference type="SUPFAM" id="SSF102114">
    <property type="entry name" value="Radical SAM enzymes"/>
    <property type="match status" value="1"/>
</dbReference>
<dbReference type="InterPro" id="IPR034466">
    <property type="entry name" value="Methyltransferase_Class_B"/>
</dbReference>
<reference evidence="9 10" key="1">
    <citation type="submission" date="2017-09" db="EMBL/GenBank/DDBJ databases">
        <title>Depth-based differentiation of microbial function through sediment-hosted aquifers and enrichment of novel symbionts in the deep terrestrial subsurface.</title>
        <authorList>
            <person name="Probst A.J."/>
            <person name="Ladd B."/>
            <person name="Jarett J.K."/>
            <person name="Geller-Mcgrath D.E."/>
            <person name="Sieber C.M."/>
            <person name="Emerson J.B."/>
            <person name="Anantharaman K."/>
            <person name="Thomas B.C."/>
            <person name="Malmstrom R."/>
            <person name="Stieglmeier M."/>
            <person name="Klingl A."/>
            <person name="Woyke T."/>
            <person name="Ryan C.M."/>
            <person name="Banfield J.F."/>
        </authorList>
    </citation>
    <scope>NUCLEOTIDE SEQUENCE [LARGE SCALE GENOMIC DNA]</scope>
    <source>
        <strain evidence="9">CG07_land_8_20_14_0_80_42_15</strain>
    </source>
</reference>
<dbReference type="InterPro" id="IPR023404">
    <property type="entry name" value="rSAM_horseshoe"/>
</dbReference>
<proteinExistence type="predicted"/>
<keyword evidence="7" id="KW-0411">Iron-sulfur</keyword>
<evidence type="ECO:0000256" key="5">
    <source>
        <dbReference type="ARBA" id="ARBA00022723"/>
    </source>
</evidence>
<evidence type="ECO:0000256" key="4">
    <source>
        <dbReference type="ARBA" id="ARBA00022691"/>
    </source>
</evidence>
<dbReference type="SMART" id="SM00729">
    <property type="entry name" value="Elp3"/>
    <property type="match status" value="1"/>
</dbReference>
<protein>
    <recommendedName>
        <fullName evidence="8">Radical SAM core domain-containing protein</fullName>
    </recommendedName>
</protein>
<sequence>MLPEQTIMNSLIDIVVRGEGEESFLKIVTALKCGNSLNDIPNIWWKDNDKVYSTPTDGLINLDNLPPLPYQLLDFEKYIEIPQTNLPNCKRIIEVYTERGCCHRCGFCYNINMHQCKWRALAASKVVEQIECLVKNFVLDGINFNADNFFVDKKRVADICAGIIKRKIKISWQAGCRIDYFARYDNSFIDLLIKSGCRKLNFGLESGSQRILNLIQKDMNLDDVFKVNAKLKKWQIRVDYDIMAGFPEETKEEVLQTYKIMFRLHHEYPKATFFGPYIYTPYPGTPLYDKCLEMGFNPPERLEDWEILNGVGKHIYHS</sequence>
<dbReference type="PROSITE" id="PS51918">
    <property type="entry name" value="RADICAL_SAM"/>
    <property type="match status" value="1"/>
</dbReference>
<dbReference type="Pfam" id="PF04055">
    <property type="entry name" value="Radical_SAM"/>
    <property type="match status" value="1"/>
</dbReference>
<keyword evidence="5" id="KW-0479">Metal-binding</keyword>
<dbReference type="GO" id="GO:0046872">
    <property type="term" value="F:metal ion binding"/>
    <property type="evidence" value="ECO:0007669"/>
    <property type="project" value="UniProtKB-KW"/>
</dbReference>
<keyword evidence="2" id="KW-0489">Methyltransferase</keyword>
<dbReference type="InterPro" id="IPR051198">
    <property type="entry name" value="BchE-like"/>
</dbReference>
<name>A0A2J0KTN2_9BACT</name>
<evidence type="ECO:0000313" key="9">
    <source>
        <dbReference type="EMBL" id="PIU41838.1"/>
    </source>
</evidence>
<dbReference type="EMBL" id="PEWV01000032">
    <property type="protein sequence ID" value="PIU41838.1"/>
    <property type="molecule type" value="Genomic_DNA"/>
</dbReference>
<dbReference type="Gene3D" id="3.40.50.280">
    <property type="entry name" value="Cobalamin-binding domain"/>
    <property type="match status" value="1"/>
</dbReference>
<accession>A0A2J0KTN2</accession>
<evidence type="ECO:0000259" key="8">
    <source>
        <dbReference type="PROSITE" id="PS51918"/>
    </source>
</evidence>
<dbReference type="Gene3D" id="3.80.30.20">
    <property type="entry name" value="tm_1862 like domain"/>
    <property type="match status" value="1"/>
</dbReference>
<dbReference type="SFLD" id="SFLDG01082">
    <property type="entry name" value="B12-binding_domain_containing"/>
    <property type="match status" value="1"/>
</dbReference>
<comment type="caution">
    <text evidence="9">The sequence shown here is derived from an EMBL/GenBank/DDBJ whole genome shotgun (WGS) entry which is preliminary data.</text>
</comment>
<feature type="domain" description="Radical SAM core" evidence="8">
    <location>
        <begin position="87"/>
        <end position="318"/>
    </location>
</feature>
<comment type="cofactor">
    <cofactor evidence="1">
        <name>[4Fe-4S] cluster</name>
        <dbReference type="ChEBI" id="CHEBI:49883"/>
    </cofactor>
</comment>
<dbReference type="PANTHER" id="PTHR43409">
    <property type="entry name" value="ANAEROBIC MAGNESIUM-PROTOPORPHYRIN IX MONOMETHYL ESTER CYCLASE-RELATED"/>
    <property type="match status" value="1"/>
</dbReference>
<dbReference type="PANTHER" id="PTHR43409:SF7">
    <property type="entry name" value="BLL1977 PROTEIN"/>
    <property type="match status" value="1"/>
</dbReference>
<dbReference type="GO" id="GO:0051539">
    <property type="term" value="F:4 iron, 4 sulfur cluster binding"/>
    <property type="evidence" value="ECO:0007669"/>
    <property type="project" value="UniProtKB-KW"/>
</dbReference>
<dbReference type="CDD" id="cd01335">
    <property type="entry name" value="Radical_SAM"/>
    <property type="match status" value="1"/>
</dbReference>
<dbReference type="SFLD" id="SFLDS00029">
    <property type="entry name" value="Radical_SAM"/>
    <property type="match status" value="1"/>
</dbReference>
<gene>
    <name evidence="9" type="ORF">COS99_03440</name>
</gene>
<evidence type="ECO:0000256" key="2">
    <source>
        <dbReference type="ARBA" id="ARBA00022603"/>
    </source>
</evidence>
<dbReference type="GO" id="GO:0003824">
    <property type="term" value="F:catalytic activity"/>
    <property type="evidence" value="ECO:0007669"/>
    <property type="project" value="InterPro"/>
</dbReference>
<evidence type="ECO:0000313" key="10">
    <source>
        <dbReference type="Proteomes" id="UP000230052"/>
    </source>
</evidence>
<evidence type="ECO:0000256" key="7">
    <source>
        <dbReference type="ARBA" id="ARBA00023014"/>
    </source>
</evidence>
<dbReference type="InterPro" id="IPR007197">
    <property type="entry name" value="rSAM"/>
</dbReference>
<keyword evidence="3" id="KW-0808">Transferase</keyword>
<keyword evidence="4" id="KW-0949">S-adenosyl-L-methionine</keyword>
<keyword evidence="6" id="KW-0408">Iron</keyword>
<dbReference type="InterPro" id="IPR058240">
    <property type="entry name" value="rSAM_sf"/>
</dbReference>
<evidence type="ECO:0000256" key="1">
    <source>
        <dbReference type="ARBA" id="ARBA00001966"/>
    </source>
</evidence>
<dbReference type="SFLD" id="SFLDG01123">
    <property type="entry name" value="methyltransferase_(Class_B)"/>
    <property type="match status" value="1"/>
</dbReference>
<dbReference type="AlphaFoldDB" id="A0A2J0KTN2"/>
<organism evidence="9 10">
    <name type="scientific">Candidatus Aquitaenariimonas noxiae</name>
    <dbReference type="NCBI Taxonomy" id="1974741"/>
    <lineage>
        <taxon>Bacteria</taxon>
        <taxon>Pseudomonadati</taxon>
        <taxon>Candidatus Omnitrophota</taxon>
        <taxon>Candidatus Aquitaenariimonas</taxon>
    </lineage>
</organism>
<evidence type="ECO:0000256" key="3">
    <source>
        <dbReference type="ARBA" id="ARBA00022679"/>
    </source>
</evidence>